<feature type="domain" description="UBC core" evidence="1">
    <location>
        <begin position="1"/>
        <end position="161"/>
    </location>
</feature>
<dbReference type="EMBL" id="JTDF01007465">
    <property type="protein sequence ID" value="KAF8565006.1"/>
    <property type="molecule type" value="Genomic_DNA"/>
</dbReference>
<dbReference type="SMART" id="SM00212">
    <property type="entry name" value="UBCc"/>
    <property type="match status" value="1"/>
</dbReference>
<dbReference type="AlphaFoldDB" id="A0A8T0DCD2"/>
<dbReference type="SUPFAM" id="SSF54495">
    <property type="entry name" value="UBC-like"/>
    <property type="match status" value="1"/>
</dbReference>
<reference evidence="2 3" key="1">
    <citation type="submission" date="2019-07" db="EMBL/GenBank/DDBJ databases">
        <title>Annotation for the trematode Paragonimus westermani.</title>
        <authorList>
            <person name="Choi Y.-J."/>
        </authorList>
    </citation>
    <scope>NUCLEOTIDE SEQUENCE [LARGE SCALE GENOMIC DNA]</scope>
    <source>
        <strain evidence="2">180907_Pwestermani</strain>
    </source>
</reference>
<dbReference type="CDD" id="cd23794">
    <property type="entry name" value="UBCc_UBE2F_UBE2M"/>
    <property type="match status" value="1"/>
</dbReference>
<keyword evidence="3" id="KW-1185">Reference proteome</keyword>
<dbReference type="OrthoDB" id="9978460at2759"/>
<protein>
    <recommendedName>
        <fullName evidence="1">UBC core domain-containing protein</fullName>
    </recommendedName>
</protein>
<evidence type="ECO:0000313" key="3">
    <source>
        <dbReference type="Proteomes" id="UP000699462"/>
    </source>
</evidence>
<comment type="caution">
    <text evidence="2">The sequence shown here is derived from an EMBL/GenBank/DDBJ whole genome shotgun (WGS) entry which is preliminary data.</text>
</comment>
<gene>
    <name evidence="2" type="ORF">P879_10875</name>
</gene>
<dbReference type="PROSITE" id="PS50127">
    <property type="entry name" value="UBC_2"/>
    <property type="match status" value="1"/>
</dbReference>
<evidence type="ECO:0000313" key="2">
    <source>
        <dbReference type="EMBL" id="KAF8565006.1"/>
    </source>
</evidence>
<name>A0A8T0DCD2_9TREM</name>
<sequence>MSLSSSVLHEFQDQVKLLPIDDSNLRLFKVEISPQTGVYAHAVFLFMVPMEQCIILFNKINVPDSYPNNPPIVSCLTPVFHPNINPLKHFDNVCFNLTEHWSRGFGLKSLLHALLFLFYEPNFEDPVIGFIPSLSKGALFEHYVRQSLMGGTINSVTYEANQVWCRWAEESGLLISLSEEWGQVRFNFFCQLVNRLAVSDTHRATKSHADAVHIIDTSATSLILSRSCSGRVRITV</sequence>
<organism evidence="2 3">
    <name type="scientific">Paragonimus westermani</name>
    <dbReference type="NCBI Taxonomy" id="34504"/>
    <lineage>
        <taxon>Eukaryota</taxon>
        <taxon>Metazoa</taxon>
        <taxon>Spiralia</taxon>
        <taxon>Lophotrochozoa</taxon>
        <taxon>Platyhelminthes</taxon>
        <taxon>Trematoda</taxon>
        <taxon>Digenea</taxon>
        <taxon>Plagiorchiida</taxon>
        <taxon>Troglotremata</taxon>
        <taxon>Troglotrematidae</taxon>
        <taxon>Paragonimus</taxon>
    </lineage>
</organism>
<dbReference type="InterPro" id="IPR016135">
    <property type="entry name" value="UBQ-conjugating_enzyme/RWD"/>
</dbReference>
<dbReference type="Pfam" id="PF00179">
    <property type="entry name" value="UQ_con"/>
    <property type="match status" value="1"/>
</dbReference>
<dbReference type="Gene3D" id="3.10.110.10">
    <property type="entry name" value="Ubiquitin Conjugating Enzyme"/>
    <property type="match status" value="1"/>
</dbReference>
<dbReference type="PANTHER" id="PTHR24068">
    <property type="entry name" value="UBIQUITIN-CONJUGATING ENZYME E2"/>
    <property type="match status" value="1"/>
</dbReference>
<proteinExistence type="predicted"/>
<dbReference type="InterPro" id="IPR000608">
    <property type="entry name" value="UBC"/>
</dbReference>
<accession>A0A8T0DCD2</accession>
<dbReference type="Proteomes" id="UP000699462">
    <property type="component" value="Unassembled WGS sequence"/>
</dbReference>
<evidence type="ECO:0000259" key="1">
    <source>
        <dbReference type="PROSITE" id="PS50127"/>
    </source>
</evidence>